<dbReference type="Gene3D" id="1.10.110.10">
    <property type="entry name" value="Plant lipid-transfer and hydrophobic proteins"/>
    <property type="match status" value="1"/>
</dbReference>
<dbReference type="GO" id="GO:0005576">
    <property type="term" value="C:extracellular region"/>
    <property type="evidence" value="ECO:0007669"/>
    <property type="project" value="UniProtKB-SubCell"/>
</dbReference>
<evidence type="ECO:0000256" key="2">
    <source>
        <dbReference type="ARBA" id="ARBA00004613"/>
    </source>
</evidence>
<dbReference type="AlphaFoldDB" id="A0AAW1W3Z7"/>
<comment type="subcellular location">
    <subcellularLocation>
        <location evidence="2">Secreted</location>
    </subcellularLocation>
</comment>
<evidence type="ECO:0000256" key="3">
    <source>
        <dbReference type="ARBA" id="ARBA00022448"/>
    </source>
</evidence>
<feature type="domain" description="Bifunctional inhibitor/plant lipid transfer protein/seed storage helical" evidence="8">
    <location>
        <begin position="38"/>
        <end position="98"/>
    </location>
</feature>
<comment type="function">
    <text evidence="1">Plant non-specific lipid-transfer proteins transfer phospholipids as well as galactolipids across membranes. May play a role in wax or cutin deposition in the cell walls of expanding epidermal cells and certain secretory tissues.</text>
</comment>
<evidence type="ECO:0000256" key="7">
    <source>
        <dbReference type="SAM" id="SignalP"/>
    </source>
</evidence>
<evidence type="ECO:0000259" key="8">
    <source>
        <dbReference type="SMART" id="SM00499"/>
    </source>
</evidence>
<dbReference type="Pfam" id="PF00234">
    <property type="entry name" value="Tryp_alpha_amyl"/>
    <property type="match status" value="1"/>
</dbReference>
<sequence length="213" mass="22587">MAAFKSMISFQDAALLFVVLMGVTLVQIQMAEAQIGSCASELTNLNVCAPFVVPGSTNSKPSADCCSALQAVETDCLCNTLRVAARIPTQCNLPPIACDASAQNVVSYIAPEGTTGNPITQCLYSFDANPLVNCSYQLANPVLYLPPNIFSNQQDSSAQSQLLQEPLINGTCHKPISGTSEIAFRIEAGNGSRFPASTVTFILALTLTYLEPK</sequence>
<organism evidence="9 10">
    <name type="scientific">Rubus argutus</name>
    <name type="common">Southern blackberry</name>
    <dbReference type="NCBI Taxonomy" id="59490"/>
    <lineage>
        <taxon>Eukaryota</taxon>
        <taxon>Viridiplantae</taxon>
        <taxon>Streptophyta</taxon>
        <taxon>Embryophyta</taxon>
        <taxon>Tracheophyta</taxon>
        <taxon>Spermatophyta</taxon>
        <taxon>Magnoliopsida</taxon>
        <taxon>eudicotyledons</taxon>
        <taxon>Gunneridae</taxon>
        <taxon>Pentapetalae</taxon>
        <taxon>rosids</taxon>
        <taxon>fabids</taxon>
        <taxon>Rosales</taxon>
        <taxon>Rosaceae</taxon>
        <taxon>Rosoideae</taxon>
        <taxon>Rosoideae incertae sedis</taxon>
        <taxon>Rubus</taxon>
    </lineage>
</organism>
<protein>
    <recommendedName>
        <fullName evidence="8">Bifunctional inhibitor/plant lipid transfer protein/seed storage helical domain-containing protein</fullName>
    </recommendedName>
</protein>
<comment type="similarity">
    <text evidence="6">Belongs to the A9/FIL1 family.</text>
</comment>
<dbReference type="InterPro" id="IPR036312">
    <property type="entry name" value="Bifun_inhib/LTP/seed_sf"/>
</dbReference>
<keyword evidence="10" id="KW-1185">Reference proteome</keyword>
<evidence type="ECO:0000256" key="1">
    <source>
        <dbReference type="ARBA" id="ARBA00003211"/>
    </source>
</evidence>
<evidence type="ECO:0000256" key="6">
    <source>
        <dbReference type="ARBA" id="ARBA00038300"/>
    </source>
</evidence>
<evidence type="ECO:0000313" key="9">
    <source>
        <dbReference type="EMBL" id="KAK9914208.1"/>
    </source>
</evidence>
<keyword evidence="3" id="KW-0813">Transport</keyword>
<dbReference type="SMART" id="SM00499">
    <property type="entry name" value="AAI"/>
    <property type="match status" value="1"/>
</dbReference>
<dbReference type="PANTHER" id="PTHR35501">
    <property type="entry name" value="PROTEIN YY1"/>
    <property type="match status" value="1"/>
</dbReference>
<dbReference type="GO" id="GO:0008289">
    <property type="term" value="F:lipid binding"/>
    <property type="evidence" value="ECO:0007669"/>
    <property type="project" value="UniProtKB-KW"/>
</dbReference>
<dbReference type="EMBL" id="JBEDUW010000007">
    <property type="protein sequence ID" value="KAK9914208.1"/>
    <property type="molecule type" value="Genomic_DNA"/>
</dbReference>
<feature type="signal peptide" evidence="7">
    <location>
        <begin position="1"/>
        <end position="33"/>
    </location>
</feature>
<accession>A0AAW1W3Z7</accession>
<dbReference type="PANTHER" id="PTHR35501:SF3">
    <property type="entry name" value="PROTEIN YY1"/>
    <property type="match status" value="1"/>
</dbReference>
<proteinExistence type="inferred from homology"/>
<evidence type="ECO:0000256" key="5">
    <source>
        <dbReference type="ARBA" id="ARBA00023121"/>
    </source>
</evidence>
<gene>
    <name evidence="9" type="ORF">M0R45_037999</name>
</gene>
<keyword evidence="4" id="KW-0964">Secreted</keyword>
<dbReference type="InterPro" id="IPR016140">
    <property type="entry name" value="Bifunc_inhib/LTP/seed_store"/>
</dbReference>
<evidence type="ECO:0000313" key="10">
    <source>
        <dbReference type="Proteomes" id="UP001457282"/>
    </source>
</evidence>
<reference evidence="9 10" key="1">
    <citation type="journal article" date="2023" name="G3 (Bethesda)">
        <title>A chromosome-length genome assembly and annotation of blackberry (Rubus argutus, cv. 'Hillquist').</title>
        <authorList>
            <person name="Bruna T."/>
            <person name="Aryal R."/>
            <person name="Dudchenko O."/>
            <person name="Sargent D.J."/>
            <person name="Mead D."/>
            <person name="Buti M."/>
            <person name="Cavallini A."/>
            <person name="Hytonen T."/>
            <person name="Andres J."/>
            <person name="Pham M."/>
            <person name="Weisz D."/>
            <person name="Mascagni F."/>
            <person name="Usai G."/>
            <person name="Natali L."/>
            <person name="Bassil N."/>
            <person name="Fernandez G.E."/>
            <person name="Lomsadze A."/>
            <person name="Armour M."/>
            <person name="Olukolu B."/>
            <person name="Poorten T."/>
            <person name="Britton C."/>
            <person name="Davik J."/>
            <person name="Ashrafi H."/>
            <person name="Aiden E.L."/>
            <person name="Borodovsky M."/>
            <person name="Worthington M."/>
        </authorList>
    </citation>
    <scope>NUCLEOTIDE SEQUENCE [LARGE SCALE GENOMIC DNA]</scope>
    <source>
        <strain evidence="9">PI 553951</strain>
    </source>
</reference>
<evidence type="ECO:0000256" key="4">
    <source>
        <dbReference type="ARBA" id="ARBA00022525"/>
    </source>
</evidence>
<keyword evidence="5" id="KW-0446">Lipid-binding</keyword>
<name>A0AAW1W3Z7_RUBAR</name>
<dbReference type="Proteomes" id="UP001457282">
    <property type="component" value="Unassembled WGS sequence"/>
</dbReference>
<feature type="chain" id="PRO_5043856092" description="Bifunctional inhibitor/plant lipid transfer protein/seed storage helical domain-containing protein" evidence="7">
    <location>
        <begin position="34"/>
        <end position="213"/>
    </location>
</feature>
<keyword evidence="7" id="KW-0732">Signal</keyword>
<dbReference type="SUPFAM" id="SSF47699">
    <property type="entry name" value="Bifunctional inhibitor/lipid-transfer protein/seed storage 2S albumin"/>
    <property type="match status" value="1"/>
</dbReference>
<comment type="caution">
    <text evidence="9">The sequence shown here is derived from an EMBL/GenBank/DDBJ whole genome shotgun (WGS) entry which is preliminary data.</text>
</comment>